<sequence length="55" mass="6270">LTPHSRVGRRLLSAWLRQPRGFVSRVASSAAWLRQPRGFVSRVASSAWLRQLPPF</sequence>
<dbReference type="EMBL" id="JANIIK010000036">
    <property type="protein sequence ID" value="KAJ3612405.1"/>
    <property type="molecule type" value="Genomic_DNA"/>
</dbReference>
<evidence type="ECO:0000313" key="2">
    <source>
        <dbReference type="Proteomes" id="UP001148018"/>
    </source>
</evidence>
<keyword evidence="2" id="KW-1185">Reference proteome</keyword>
<accession>A0A9Q0ES19</accession>
<proteinExistence type="predicted"/>
<reference evidence="1" key="1">
    <citation type="submission" date="2022-07" db="EMBL/GenBank/DDBJ databases">
        <title>Chromosome-level genome of Muraenolepis orangiensis.</title>
        <authorList>
            <person name="Kim J."/>
        </authorList>
    </citation>
    <scope>NUCLEOTIDE SEQUENCE</scope>
    <source>
        <strain evidence="1">KU_S4_2022</strain>
        <tissue evidence="1">Muscle</tissue>
    </source>
</reference>
<feature type="non-terminal residue" evidence="1">
    <location>
        <position position="1"/>
    </location>
</feature>
<gene>
    <name evidence="1" type="ORF">NHX12_020681</name>
</gene>
<protein>
    <submittedName>
        <fullName evidence="1">Uncharacterized protein</fullName>
    </submittedName>
</protein>
<dbReference type="Proteomes" id="UP001148018">
    <property type="component" value="Unassembled WGS sequence"/>
</dbReference>
<dbReference type="AlphaFoldDB" id="A0A9Q0ES19"/>
<organism evidence="1 2">
    <name type="scientific">Muraenolepis orangiensis</name>
    <name type="common">Patagonian moray cod</name>
    <dbReference type="NCBI Taxonomy" id="630683"/>
    <lineage>
        <taxon>Eukaryota</taxon>
        <taxon>Metazoa</taxon>
        <taxon>Chordata</taxon>
        <taxon>Craniata</taxon>
        <taxon>Vertebrata</taxon>
        <taxon>Euteleostomi</taxon>
        <taxon>Actinopterygii</taxon>
        <taxon>Neopterygii</taxon>
        <taxon>Teleostei</taxon>
        <taxon>Neoteleostei</taxon>
        <taxon>Acanthomorphata</taxon>
        <taxon>Zeiogadaria</taxon>
        <taxon>Gadariae</taxon>
        <taxon>Gadiformes</taxon>
        <taxon>Muraenolepidoidei</taxon>
        <taxon>Muraenolepididae</taxon>
        <taxon>Muraenolepis</taxon>
    </lineage>
</organism>
<evidence type="ECO:0000313" key="1">
    <source>
        <dbReference type="EMBL" id="KAJ3612405.1"/>
    </source>
</evidence>
<name>A0A9Q0ES19_9TELE</name>
<comment type="caution">
    <text evidence="1">The sequence shown here is derived from an EMBL/GenBank/DDBJ whole genome shotgun (WGS) entry which is preliminary data.</text>
</comment>